<dbReference type="AlphaFoldDB" id="A0A6M5YWS9"/>
<protein>
    <submittedName>
        <fullName evidence="1">Uncharacterized protein</fullName>
    </submittedName>
</protein>
<sequence length="53" mass="5872">MARVAEQFPHEPAESNISPELAKLLDERNAAADANPNAGYTMEEVIAYVKRNK</sequence>
<evidence type="ECO:0000313" key="1">
    <source>
        <dbReference type="EMBL" id="QJW97914.1"/>
    </source>
</evidence>
<evidence type="ECO:0000313" key="2">
    <source>
        <dbReference type="Proteomes" id="UP000503447"/>
    </source>
</evidence>
<accession>A0A6M5YWS9</accession>
<dbReference type="EMBL" id="CP053452">
    <property type="protein sequence ID" value="QJW97914.1"/>
    <property type="molecule type" value="Genomic_DNA"/>
</dbReference>
<proteinExistence type="predicted"/>
<dbReference type="RefSeq" id="WP_171473198.1">
    <property type="nucleotide sequence ID" value="NZ_CP053452.2"/>
</dbReference>
<name>A0A6M5YWS9_9BACT</name>
<gene>
    <name evidence="1" type="ORF">FTUN_5494</name>
</gene>
<dbReference type="Proteomes" id="UP000503447">
    <property type="component" value="Chromosome"/>
</dbReference>
<dbReference type="KEGG" id="ftj:FTUN_5494"/>
<keyword evidence="2" id="KW-1185">Reference proteome</keyword>
<organism evidence="1 2">
    <name type="scientific">Frigoriglobus tundricola</name>
    <dbReference type="NCBI Taxonomy" id="2774151"/>
    <lineage>
        <taxon>Bacteria</taxon>
        <taxon>Pseudomonadati</taxon>
        <taxon>Planctomycetota</taxon>
        <taxon>Planctomycetia</taxon>
        <taxon>Gemmatales</taxon>
        <taxon>Gemmataceae</taxon>
        <taxon>Frigoriglobus</taxon>
    </lineage>
</organism>
<reference evidence="2" key="1">
    <citation type="submission" date="2020-05" db="EMBL/GenBank/DDBJ databases">
        <title>Frigoriglobus tundricola gen. nov., sp. nov., a psychrotolerant cellulolytic planctomycete of the family Gemmataceae with two divergent copies of 16S rRNA gene.</title>
        <authorList>
            <person name="Kulichevskaya I.S."/>
            <person name="Ivanova A.A."/>
            <person name="Naumoff D.G."/>
            <person name="Beletsky A.V."/>
            <person name="Rijpstra W.I.C."/>
            <person name="Sinninghe Damste J.S."/>
            <person name="Mardanov A.V."/>
            <person name="Ravin N.V."/>
            <person name="Dedysh S.N."/>
        </authorList>
    </citation>
    <scope>NUCLEOTIDE SEQUENCE [LARGE SCALE GENOMIC DNA]</scope>
    <source>
        <strain evidence="2">PL17</strain>
    </source>
</reference>